<feature type="region of interest" description="Disordered" evidence="10">
    <location>
        <begin position="171"/>
        <end position="196"/>
    </location>
</feature>
<dbReference type="PROSITE" id="PS00518">
    <property type="entry name" value="ZF_RING_1"/>
    <property type="match status" value="1"/>
</dbReference>
<keyword evidence="7" id="KW-0862">Zinc</keyword>
<keyword evidence="4" id="KW-0479">Metal-binding</keyword>
<dbReference type="Gene3D" id="2.60.200.20">
    <property type="match status" value="1"/>
</dbReference>
<evidence type="ECO:0000313" key="14">
    <source>
        <dbReference type="Proteomes" id="UP001558652"/>
    </source>
</evidence>
<feature type="compositionally biased region" description="Basic residues" evidence="10">
    <location>
        <begin position="479"/>
        <end position="494"/>
    </location>
</feature>
<sequence>MASMRRNMFHKEQDAGDDGKRSSGHIHADTLLSPISLRLQFTIGRSHACSLDITSPFISRQQCIFKKTVGDLWTLYDQSTFKSTLVNGNPLKDGFQILKDSDIITFCHYKDGEFIFYTSPANIPTKKRKVETEPDESIYILEGDAFNTSCVLSSPVKTQDSNTYKTQALKEVSSQKENQSPSTSPNLCSESPLNSKPTLTVFETENKSLKELLKSKENETDILKRELEELKERLFESEIEQQRLIRELQENSKKTENKQDVVFDDNIKKEVMDDVFLMDEDVEEPVWPDIDFKPFEIETNVPNIDGIEENIDDRCDNNDDDSDGEMDSYSDEVCNVSDNLSAIINTIDMIYYEQGIKSLKEQVEMNAEEIIKQKNEKDSFQSKVIETLEHELHCGVCSDLLYKPVTLNCMHTFCTVCVAEWKKKKKECPICRTKIKTEVTPLVIDSIIDKAAELLEGEFKARREEQKTERARAAAKPPPSRKKGRQSARGSRRQRISDDVITISSSDIGLPIETIEIRESSTPHITGVIDLTSPRYQRCSKSKLRPNTPRFADNTDDEQLASAPDKIAEVDDGSILPQSAQLCSSSSPLPATPGSENHVVDLLTKVLTRLENQERQDQRPNQRSDQRPDQYPDQRRRPNSRSWSKPRSRTPSVPTVDVSTTGSSAQMHGDVYFRAHSRRRKTGTGSGKGRIRCPQPTVPPIPEGPQLRNQLSSGHWRFHLCSAEKRPDH</sequence>
<feature type="compositionally biased region" description="Basic and acidic residues" evidence="10">
    <location>
        <begin position="611"/>
        <end position="636"/>
    </location>
</feature>
<feature type="coiled-coil region" evidence="9">
    <location>
        <begin position="199"/>
        <end position="258"/>
    </location>
</feature>
<feature type="compositionally biased region" description="Polar residues" evidence="10">
    <location>
        <begin position="175"/>
        <end position="196"/>
    </location>
</feature>
<dbReference type="PANTHER" id="PTHR15067">
    <property type="entry name" value="E3 UBIQUITIN-PROTEIN LIGASE RNF8"/>
    <property type="match status" value="1"/>
</dbReference>
<dbReference type="GO" id="GO:0008270">
    <property type="term" value="F:zinc ion binding"/>
    <property type="evidence" value="ECO:0007669"/>
    <property type="project" value="UniProtKB-KW"/>
</dbReference>
<keyword evidence="3" id="KW-0808">Transferase</keyword>
<dbReference type="GO" id="GO:0004842">
    <property type="term" value="F:ubiquitin-protein transferase activity"/>
    <property type="evidence" value="ECO:0007669"/>
    <property type="project" value="UniProtKB-ARBA"/>
</dbReference>
<feature type="region of interest" description="Disordered" evidence="10">
    <location>
        <begin position="611"/>
        <end position="709"/>
    </location>
</feature>
<organism evidence="13 14">
    <name type="scientific">Ranatra chinensis</name>
    <dbReference type="NCBI Taxonomy" id="642074"/>
    <lineage>
        <taxon>Eukaryota</taxon>
        <taxon>Metazoa</taxon>
        <taxon>Ecdysozoa</taxon>
        <taxon>Arthropoda</taxon>
        <taxon>Hexapoda</taxon>
        <taxon>Insecta</taxon>
        <taxon>Pterygota</taxon>
        <taxon>Neoptera</taxon>
        <taxon>Paraneoptera</taxon>
        <taxon>Hemiptera</taxon>
        <taxon>Heteroptera</taxon>
        <taxon>Panheteroptera</taxon>
        <taxon>Nepomorpha</taxon>
        <taxon>Nepidae</taxon>
        <taxon>Ranatrinae</taxon>
        <taxon>Ranatra</taxon>
    </lineage>
</organism>
<reference evidence="13 14" key="1">
    <citation type="submission" date="2024-07" db="EMBL/GenBank/DDBJ databases">
        <title>Chromosome-level genome assembly of the water stick insect Ranatra chinensis (Heteroptera: Nepidae).</title>
        <authorList>
            <person name="Liu X."/>
        </authorList>
    </citation>
    <scope>NUCLEOTIDE SEQUENCE [LARGE SCALE GENOMIC DNA]</scope>
    <source>
        <strain evidence="13">Cailab_2021Rc</strain>
        <tissue evidence="13">Muscle</tissue>
    </source>
</reference>
<feature type="compositionally biased region" description="Basic and acidic residues" evidence="10">
    <location>
        <begin position="9"/>
        <end position="21"/>
    </location>
</feature>
<dbReference type="Proteomes" id="UP001558652">
    <property type="component" value="Unassembled WGS sequence"/>
</dbReference>
<dbReference type="AlphaFoldDB" id="A0ABD0YP71"/>
<accession>A0ABD0YP71</accession>
<proteinExistence type="inferred from homology"/>
<evidence type="ECO:0000313" key="13">
    <source>
        <dbReference type="EMBL" id="KAL1117644.1"/>
    </source>
</evidence>
<evidence type="ECO:0000256" key="5">
    <source>
        <dbReference type="ARBA" id="ARBA00022771"/>
    </source>
</evidence>
<evidence type="ECO:0000256" key="7">
    <source>
        <dbReference type="ARBA" id="ARBA00022833"/>
    </source>
</evidence>
<dbReference type="PANTHER" id="PTHR15067:SF4">
    <property type="entry name" value="E3 UBIQUITIN-PROTEIN LIGASE RNF8"/>
    <property type="match status" value="1"/>
</dbReference>
<dbReference type="EMBL" id="JBFDAA010000015">
    <property type="protein sequence ID" value="KAL1117644.1"/>
    <property type="molecule type" value="Genomic_DNA"/>
</dbReference>
<dbReference type="Pfam" id="PF00498">
    <property type="entry name" value="FHA"/>
    <property type="match status" value="1"/>
</dbReference>
<name>A0ABD0YP71_9HEMI</name>
<evidence type="ECO:0000256" key="8">
    <source>
        <dbReference type="PROSITE-ProRule" id="PRU00175"/>
    </source>
</evidence>
<feature type="domain" description="FHA" evidence="11">
    <location>
        <begin position="41"/>
        <end position="91"/>
    </location>
</feature>
<evidence type="ECO:0000256" key="9">
    <source>
        <dbReference type="SAM" id="Coils"/>
    </source>
</evidence>
<dbReference type="Gene3D" id="3.30.40.10">
    <property type="entry name" value="Zinc/RING finger domain, C3HC4 (zinc finger)"/>
    <property type="match status" value="1"/>
</dbReference>
<feature type="region of interest" description="Disordered" evidence="10">
    <location>
        <begin position="463"/>
        <end position="500"/>
    </location>
</feature>
<keyword evidence="9" id="KW-0175">Coiled coil</keyword>
<dbReference type="InterPro" id="IPR000253">
    <property type="entry name" value="FHA_dom"/>
</dbReference>
<dbReference type="PROSITE" id="PS50089">
    <property type="entry name" value="ZF_RING_2"/>
    <property type="match status" value="1"/>
</dbReference>
<feature type="region of interest" description="Disordered" evidence="10">
    <location>
        <begin position="307"/>
        <end position="329"/>
    </location>
</feature>
<feature type="region of interest" description="Disordered" evidence="10">
    <location>
        <begin position="539"/>
        <end position="561"/>
    </location>
</feature>
<feature type="compositionally biased region" description="Acidic residues" evidence="10">
    <location>
        <begin position="318"/>
        <end position="329"/>
    </location>
</feature>
<dbReference type="InterPro" id="IPR001841">
    <property type="entry name" value="Znf_RING"/>
</dbReference>
<dbReference type="InterPro" id="IPR008984">
    <property type="entry name" value="SMAD_FHA_dom_sf"/>
</dbReference>
<evidence type="ECO:0000256" key="10">
    <source>
        <dbReference type="SAM" id="MobiDB-lite"/>
    </source>
</evidence>
<dbReference type="SUPFAM" id="SSF49879">
    <property type="entry name" value="SMAD/FHA domain"/>
    <property type="match status" value="1"/>
</dbReference>
<feature type="region of interest" description="Disordered" evidence="10">
    <location>
        <begin position="1"/>
        <end position="23"/>
    </location>
</feature>
<feature type="compositionally biased region" description="Basic and acidic residues" evidence="10">
    <location>
        <begin position="463"/>
        <end position="472"/>
    </location>
</feature>
<dbReference type="PROSITE" id="PS50006">
    <property type="entry name" value="FHA_DOMAIN"/>
    <property type="match status" value="1"/>
</dbReference>
<evidence type="ECO:0000256" key="3">
    <source>
        <dbReference type="ARBA" id="ARBA00022679"/>
    </source>
</evidence>
<evidence type="ECO:0000259" key="11">
    <source>
        <dbReference type="PROSITE" id="PS50006"/>
    </source>
</evidence>
<evidence type="ECO:0000256" key="6">
    <source>
        <dbReference type="ARBA" id="ARBA00022786"/>
    </source>
</evidence>
<keyword evidence="14" id="KW-1185">Reference proteome</keyword>
<evidence type="ECO:0000256" key="4">
    <source>
        <dbReference type="ARBA" id="ARBA00022723"/>
    </source>
</evidence>
<dbReference type="SMART" id="SM00184">
    <property type="entry name" value="RING"/>
    <property type="match status" value="1"/>
</dbReference>
<dbReference type="SMART" id="SM00240">
    <property type="entry name" value="FHA"/>
    <property type="match status" value="1"/>
</dbReference>
<evidence type="ECO:0000256" key="2">
    <source>
        <dbReference type="ARBA" id="ARBA00017908"/>
    </source>
</evidence>
<dbReference type="CDD" id="cd00060">
    <property type="entry name" value="FHA"/>
    <property type="match status" value="1"/>
</dbReference>
<evidence type="ECO:0000259" key="12">
    <source>
        <dbReference type="PROSITE" id="PS50089"/>
    </source>
</evidence>
<comment type="similarity">
    <text evidence="1">Belongs to the CHFR family.</text>
</comment>
<comment type="caution">
    <text evidence="13">The sequence shown here is derived from an EMBL/GenBank/DDBJ whole genome shotgun (WGS) entry which is preliminary data.</text>
</comment>
<keyword evidence="5 8" id="KW-0863">Zinc-finger</keyword>
<feature type="domain" description="RING-type" evidence="12">
    <location>
        <begin position="394"/>
        <end position="432"/>
    </location>
</feature>
<dbReference type="InterPro" id="IPR017907">
    <property type="entry name" value="Znf_RING_CS"/>
</dbReference>
<dbReference type="SUPFAM" id="SSF57850">
    <property type="entry name" value="RING/U-box"/>
    <property type="match status" value="1"/>
</dbReference>
<protein>
    <recommendedName>
        <fullName evidence="2">E3 ubiquitin-protein ligase CHFR</fullName>
    </recommendedName>
</protein>
<dbReference type="Pfam" id="PF13923">
    <property type="entry name" value="zf-C3HC4_2"/>
    <property type="match status" value="1"/>
</dbReference>
<dbReference type="InterPro" id="IPR013083">
    <property type="entry name" value="Znf_RING/FYVE/PHD"/>
</dbReference>
<keyword evidence="6" id="KW-0833">Ubl conjugation pathway</keyword>
<gene>
    <name evidence="13" type="ORF">AAG570_003959</name>
</gene>
<feature type="compositionally biased region" description="Low complexity" evidence="10">
    <location>
        <begin position="650"/>
        <end position="664"/>
    </location>
</feature>
<evidence type="ECO:0000256" key="1">
    <source>
        <dbReference type="ARBA" id="ARBA00005797"/>
    </source>
</evidence>